<gene>
    <name evidence="2" type="ORF">HKBW3S42_01146</name>
</gene>
<accession>A0A6V8PJP4</accession>
<dbReference type="InterPro" id="IPR013216">
    <property type="entry name" value="Methyltransf_11"/>
</dbReference>
<dbReference type="EMBL" id="BLSA01000169">
    <property type="protein sequence ID" value="GFP32839.1"/>
    <property type="molecule type" value="Genomic_DNA"/>
</dbReference>
<comment type="caution">
    <text evidence="2">The sequence shown here is derived from an EMBL/GenBank/DDBJ whole genome shotgun (WGS) entry which is preliminary data.</text>
</comment>
<dbReference type="Proteomes" id="UP000568877">
    <property type="component" value="Unassembled WGS sequence"/>
</dbReference>
<reference evidence="2 3" key="1">
    <citation type="journal article" date="2020" name="Front. Microbiol.">
        <title>Single-cell genomics of novel Actinobacteria with the Wood-Ljungdahl pathway discovered in a serpentinizing system.</title>
        <authorList>
            <person name="Merino N."/>
            <person name="Kawai M."/>
            <person name="Boyd E.S."/>
            <person name="Colman D.R."/>
            <person name="McGlynn S.E."/>
            <person name="Nealson K.H."/>
            <person name="Kurokawa K."/>
            <person name="Hongoh Y."/>
        </authorList>
    </citation>
    <scope>NUCLEOTIDE SEQUENCE [LARGE SCALE GENOMIC DNA]</scope>
    <source>
        <strain evidence="2 3">S42</strain>
    </source>
</reference>
<sequence>MFEVEETLWWYRGLRRIVFLFLRPYLRSGQKLRILDAGCGTGILLTHLSSLGQTWGFDYAEEALSFCRQRGLKNIRQASITAIPFAAESFDLVTCVDVLSCQAVEDDELALREIHRVLRRGGLAIINLAAHRFLYSSHDRATRTARRYSRREVQQKAKRAGFSVLRLSYWNFFLFPAVAVTRLLRKGATERTTSDLRLPHPLLNSFLDRIVALEALLLRYVDLPLGSSIIGVLRKED</sequence>
<feature type="domain" description="Methyltransferase type 11" evidence="1">
    <location>
        <begin position="35"/>
        <end position="126"/>
    </location>
</feature>
<proteinExistence type="predicted"/>
<organism evidence="2 3">
    <name type="scientific">Candidatus Hakubella thermalkaliphila</name>
    <dbReference type="NCBI Taxonomy" id="2754717"/>
    <lineage>
        <taxon>Bacteria</taxon>
        <taxon>Bacillati</taxon>
        <taxon>Actinomycetota</taxon>
        <taxon>Actinomycetota incertae sedis</taxon>
        <taxon>Candidatus Hakubellales</taxon>
        <taxon>Candidatus Hakubellaceae</taxon>
        <taxon>Candidatus Hakubella</taxon>
    </lineage>
</organism>
<dbReference type="Pfam" id="PF08241">
    <property type="entry name" value="Methyltransf_11"/>
    <property type="match status" value="1"/>
</dbReference>
<dbReference type="SUPFAM" id="SSF53335">
    <property type="entry name" value="S-adenosyl-L-methionine-dependent methyltransferases"/>
    <property type="match status" value="1"/>
</dbReference>
<evidence type="ECO:0000313" key="2">
    <source>
        <dbReference type="EMBL" id="GFP32839.1"/>
    </source>
</evidence>
<evidence type="ECO:0000313" key="3">
    <source>
        <dbReference type="Proteomes" id="UP000568877"/>
    </source>
</evidence>
<name>A0A6V8PJP4_9ACTN</name>
<evidence type="ECO:0000259" key="1">
    <source>
        <dbReference type="Pfam" id="PF08241"/>
    </source>
</evidence>
<dbReference type="Gene3D" id="3.40.50.150">
    <property type="entry name" value="Vaccinia Virus protein VP39"/>
    <property type="match status" value="1"/>
</dbReference>
<dbReference type="InterPro" id="IPR029063">
    <property type="entry name" value="SAM-dependent_MTases_sf"/>
</dbReference>
<dbReference type="PANTHER" id="PTHR43464:SF94">
    <property type="entry name" value="MALONYL-[ACYL-CARRIER PROTEIN] O-METHYLTRANSFERASE"/>
    <property type="match status" value="1"/>
</dbReference>
<protein>
    <recommendedName>
        <fullName evidence="1">Methyltransferase type 11 domain-containing protein</fullName>
    </recommendedName>
</protein>
<dbReference type="GO" id="GO:0008757">
    <property type="term" value="F:S-adenosylmethionine-dependent methyltransferase activity"/>
    <property type="evidence" value="ECO:0007669"/>
    <property type="project" value="InterPro"/>
</dbReference>
<dbReference type="CDD" id="cd02440">
    <property type="entry name" value="AdoMet_MTases"/>
    <property type="match status" value="1"/>
</dbReference>
<dbReference type="AlphaFoldDB" id="A0A6V8PJP4"/>
<dbReference type="PANTHER" id="PTHR43464">
    <property type="entry name" value="METHYLTRANSFERASE"/>
    <property type="match status" value="1"/>
</dbReference>